<protein>
    <submittedName>
        <fullName evidence="1">Uncharacterized protein</fullName>
    </submittedName>
</protein>
<reference evidence="1" key="1">
    <citation type="submission" date="2014-11" db="EMBL/GenBank/DDBJ databases">
        <authorList>
            <person name="Amaro Gonzalez C."/>
        </authorList>
    </citation>
    <scope>NUCLEOTIDE SEQUENCE</scope>
</reference>
<reference evidence="1" key="2">
    <citation type="journal article" date="2015" name="Fish Shellfish Immunol.">
        <title>Early steps in the European eel (Anguilla anguilla)-Vibrio vulnificus interaction in the gills: Role of the RtxA13 toxin.</title>
        <authorList>
            <person name="Callol A."/>
            <person name="Pajuelo D."/>
            <person name="Ebbesson L."/>
            <person name="Teles M."/>
            <person name="MacKenzie S."/>
            <person name="Amaro C."/>
        </authorList>
    </citation>
    <scope>NUCLEOTIDE SEQUENCE</scope>
</reference>
<proteinExistence type="predicted"/>
<dbReference type="EMBL" id="GBXM01006655">
    <property type="protein sequence ID" value="JAI01923.1"/>
    <property type="molecule type" value="Transcribed_RNA"/>
</dbReference>
<organism evidence="1">
    <name type="scientific">Anguilla anguilla</name>
    <name type="common">European freshwater eel</name>
    <name type="synonym">Muraena anguilla</name>
    <dbReference type="NCBI Taxonomy" id="7936"/>
    <lineage>
        <taxon>Eukaryota</taxon>
        <taxon>Metazoa</taxon>
        <taxon>Chordata</taxon>
        <taxon>Craniata</taxon>
        <taxon>Vertebrata</taxon>
        <taxon>Euteleostomi</taxon>
        <taxon>Actinopterygii</taxon>
        <taxon>Neopterygii</taxon>
        <taxon>Teleostei</taxon>
        <taxon>Anguilliformes</taxon>
        <taxon>Anguillidae</taxon>
        <taxon>Anguilla</taxon>
    </lineage>
</organism>
<sequence>MTQKASKFVPEDVHWAVNKGNKTQLEHPDMLDALLGRSSCTGQSDAHDTSENCQNKAAPKLRQCRTFVCFNDVHFSHEEGLFPAK</sequence>
<accession>A0A0E9XGS4</accession>
<evidence type="ECO:0000313" key="1">
    <source>
        <dbReference type="EMBL" id="JAI01923.1"/>
    </source>
</evidence>
<dbReference type="AlphaFoldDB" id="A0A0E9XGS4"/>
<name>A0A0E9XGS4_ANGAN</name>